<sequence>MICTNDTPCDVTICAPSVVAGLRSVGAIEPLSNQDGVVPVREKLLVDTGVSRVLIGFDEDIPDPVMSAFGHMSLPSNSACDAYVLAQRLADKTGIAPRGETPVRVGDDMLVPQLKLAITESVLEFADDLLLHAAVVVHDSGRAMLLVGGPGAGKSTLATALGTAGFTLAGDDIAILKKDGSVFAIPFPSTLKTGSWELLGAKQDEISAADIHLRPDGKYVKYLAVDKEAALTPRQVGWVVFLDRQNDETPTVCAQPVPQTISELISQVWTGTSDLTIDEFRALAACVNDATCFRLHYSDLTMAVAALRDFCTESVRDI</sequence>
<evidence type="ECO:0000313" key="2">
    <source>
        <dbReference type="Proteomes" id="UP000050786"/>
    </source>
</evidence>
<evidence type="ECO:0000313" key="1">
    <source>
        <dbReference type="EMBL" id="CUH42210.1"/>
    </source>
</evidence>
<dbReference type="InterPro" id="IPR027417">
    <property type="entry name" value="P-loop_NTPase"/>
</dbReference>
<name>A0A0P1EJ59_9RHOB</name>
<protein>
    <recommendedName>
        <fullName evidence="3">HPr kinase/phosphorylase</fullName>
    </recommendedName>
</protein>
<gene>
    <name evidence="1" type="ORF">RUM4293_01096</name>
</gene>
<reference evidence="2" key="1">
    <citation type="submission" date="2015-09" db="EMBL/GenBank/DDBJ databases">
        <authorList>
            <person name="Rodrigo-Torres L."/>
            <person name="Arahal D.R."/>
        </authorList>
    </citation>
    <scope>NUCLEOTIDE SEQUENCE [LARGE SCALE GENOMIC DNA]</scope>
    <source>
        <strain evidence="2">CECT 4293</strain>
    </source>
</reference>
<keyword evidence="2" id="KW-1185">Reference proteome</keyword>
<evidence type="ECO:0008006" key="3">
    <source>
        <dbReference type="Google" id="ProtNLM"/>
    </source>
</evidence>
<organism evidence="1 2">
    <name type="scientific">Ruegeria atlantica</name>
    <dbReference type="NCBI Taxonomy" id="81569"/>
    <lineage>
        <taxon>Bacteria</taxon>
        <taxon>Pseudomonadati</taxon>
        <taxon>Pseudomonadota</taxon>
        <taxon>Alphaproteobacteria</taxon>
        <taxon>Rhodobacterales</taxon>
        <taxon>Roseobacteraceae</taxon>
        <taxon>Ruegeria</taxon>
    </lineage>
</organism>
<accession>A0A0P1EJ59</accession>
<proteinExistence type="predicted"/>
<dbReference type="Proteomes" id="UP000050786">
    <property type="component" value="Unassembled WGS sequence"/>
</dbReference>
<dbReference type="EMBL" id="CYPS01000014">
    <property type="protein sequence ID" value="CUH42210.1"/>
    <property type="molecule type" value="Genomic_DNA"/>
</dbReference>
<dbReference type="Gene3D" id="3.40.50.300">
    <property type="entry name" value="P-loop containing nucleotide triphosphate hydrolases"/>
    <property type="match status" value="1"/>
</dbReference>
<dbReference type="AlphaFoldDB" id="A0A0P1EJ59"/>
<dbReference type="SUPFAM" id="SSF53795">
    <property type="entry name" value="PEP carboxykinase-like"/>
    <property type="match status" value="1"/>
</dbReference>